<comment type="caution">
    <text evidence="8">The sequence shown here is derived from an EMBL/GenBank/DDBJ whole genome shotgun (WGS) entry which is preliminary data.</text>
</comment>
<evidence type="ECO:0000313" key="8">
    <source>
        <dbReference type="EMBL" id="MFG1705579.1"/>
    </source>
</evidence>
<keyword evidence="9" id="KW-1185">Reference proteome</keyword>
<dbReference type="Proteomes" id="UP001603978">
    <property type="component" value="Unassembled WGS sequence"/>
</dbReference>
<feature type="transmembrane region" description="Helical" evidence="7">
    <location>
        <begin position="180"/>
        <end position="201"/>
    </location>
</feature>
<comment type="function">
    <text evidence="1">Multidrug efflux pump.</text>
</comment>
<dbReference type="EMBL" id="JBICRM010000011">
    <property type="protein sequence ID" value="MFG1705579.1"/>
    <property type="molecule type" value="Genomic_DNA"/>
</dbReference>
<evidence type="ECO:0000256" key="2">
    <source>
        <dbReference type="ARBA" id="ARBA00010199"/>
    </source>
</evidence>
<name>A0ABW7AH87_9ACTN</name>
<dbReference type="Pfam" id="PF01554">
    <property type="entry name" value="MatE"/>
    <property type="match status" value="1"/>
</dbReference>
<feature type="transmembrane region" description="Helical" evidence="7">
    <location>
        <begin position="38"/>
        <end position="59"/>
    </location>
</feature>
<dbReference type="RefSeq" id="WP_393167676.1">
    <property type="nucleotide sequence ID" value="NZ_JBICRM010000011.1"/>
</dbReference>
<evidence type="ECO:0000256" key="4">
    <source>
        <dbReference type="ARBA" id="ARBA00022448"/>
    </source>
</evidence>
<evidence type="ECO:0000313" key="9">
    <source>
        <dbReference type="Proteomes" id="UP001603978"/>
    </source>
</evidence>
<keyword evidence="7" id="KW-0472">Membrane</keyword>
<dbReference type="InterPro" id="IPR002528">
    <property type="entry name" value="MATE_fam"/>
</dbReference>
<keyword evidence="4" id="KW-0813">Transport</keyword>
<feature type="transmembrane region" description="Helical" evidence="7">
    <location>
        <begin position="89"/>
        <end position="112"/>
    </location>
</feature>
<dbReference type="PANTHER" id="PTHR43298">
    <property type="entry name" value="MULTIDRUG RESISTANCE PROTEIN NORM-RELATED"/>
    <property type="match status" value="1"/>
</dbReference>
<feature type="transmembrane region" description="Helical" evidence="7">
    <location>
        <begin position="396"/>
        <end position="415"/>
    </location>
</feature>
<gene>
    <name evidence="8" type="ORF">ACFLIM_20520</name>
</gene>
<reference evidence="8 9" key="1">
    <citation type="submission" date="2024-10" db="EMBL/GenBank/DDBJ databases">
        <authorList>
            <person name="Topkara A.R."/>
            <person name="Saygin H."/>
        </authorList>
    </citation>
    <scope>NUCLEOTIDE SEQUENCE [LARGE SCALE GENOMIC DNA]</scope>
    <source>
        <strain evidence="8 9">M3C6</strain>
    </source>
</reference>
<evidence type="ECO:0000256" key="7">
    <source>
        <dbReference type="SAM" id="Phobius"/>
    </source>
</evidence>
<evidence type="ECO:0000256" key="5">
    <source>
        <dbReference type="ARBA" id="ARBA00031636"/>
    </source>
</evidence>
<feature type="transmembrane region" description="Helical" evidence="7">
    <location>
        <begin position="124"/>
        <end position="148"/>
    </location>
</feature>
<comment type="similarity">
    <text evidence="2">Belongs to the multi antimicrobial extrusion (MATE) (TC 2.A.66.1) family.</text>
</comment>
<keyword evidence="7" id="KW-1133">Transmembrane helix</keyword>
<evidence type="ECO:0000256" key="6">
    <source>
        <dbReference type="SAM" id="MobiDB-lite"/>
    </source>
</evidence>
<feature type="transmembrane region" description="Helical" evidence="7">
    <location>
        <begin position="254"/>
        <end position="276"/>
    </location>
</feature>
<evidence type="ECO:0000256" key="1">
    <source>
        <dbReference type="ARBA" id="ARBA00003408"/>
    </source>
</evidence>
<feature type="region of interest" description="Disordered" evidence="6">
    <location>
        <begin position="425"/>
        <end position="451"/>
    </location>
</feature>
<organism evidence="8 9">
    <name type="scientific">Nonomuraea marmarensis</name>
    <dbReference type="NCBI Taxonomy" id="3351344"/>
    <lineage>
        <taxon>Bacteria</taxon>
        <taxon>Bacillati</taxon>
        <taxon>Actinomycetota</taxon>
        <taxon>Actinomycetes</taxon>
        <taxon>Streptosporangiales</taxon>
        <taxon>Streptosporangiaceae</taxon>
        <taxon>Nonomuraea</taxon>
    </lineage>
</organism>
<feature type="transmembrane region" description="Helical" evidence="7">
    <location>
        <begin position="222"/>
        <end position="248"/>
    </location>
</feature>
<protein>
    <recommendedName>
        <fullName evidence="3">Probable multidrug resistance protein NorM</fullName>
    </recommendedName>
    <alternativeName>
        <fullName evidence="5">Multidrug-efflux transporter</fullName>
    </alternativeName>
</protein>
<feature type="transmembrane region" description="Helical" evidence="7">
    <location>
        <begin position="337"/>
        <end position="362"/>
    </location>
</feature>
<proteinExistence type="inferred from homology"/>
<feature type="transmembrane region" description="Helical" evidence="7">
    <location>
        <begin position="155"/>
        <end position="174"/>
    </location>
</feature>
<feature type="transmembrane region" description="Helical" evidence="7">
    <location>
        <begin position="297"/>
        <end position="317"/>
    </location>
</feature>
<evidence type="ECO:0000256" key="3">
    <source>
        <dbReference type="ARBA" id="ARBA00020268"/>
    </source>
</evidence>
<dbReference type="CDD" id="cd12082">
    <property type="entry name" value="MATE_like"/>
    <property type="match status" value="1"/>
</dbReference>
<dbReference type="PANTHER" id="PTHR43298:SF2">
    <property type="entry name" value="FMN_FAD EXPORTER YEEO-RELATED"/>
    <property type="match status" value="1"/>
</dbReference>
<accession>A0ABW7AH87</accession>
<sequence length="451" mass="46487">MSLTHHRTLLTAAIPIFLSSVAYQLSGLVGTALLGHQATTALAAYAVSVAVLNPAFAAVSGALRGMAPFIAPHREHPAEAIPILRDARWLTLAIGSLAAGVVMCIPLIASLGGAPRDVLDELGLFPILLVAYVLLYALGGGANAVLIALGHSRQVLWGSVSSTIISITLVIALVPRLGLAGMGIAMVAAGATALTISNLRVRQLVGGRVGRGRPRIKEIMKLARVGIPLSGTILIKFAVLGVVTYAAVRTGTRAAAAHAILFSMLGPLMFVSLAVAQASVPEVARADGGRAARQVSRAALTVAVAGVAIGALTIFVSRDWVVSLYTQDAGVGDAVLGLVPLLIVMAVVDGTQLIMGFGLAGLKRSTWSLGSVALAYGVLALVAVPIAQAWGLSGLWGALIVNSTALILLQTIGFYRHSAPPKPPLTQGLHLTRGQHDGHTTPVPRFRPPRP</sequence>
<keyword evidence="7" id="KW-0812">Transmembrane</keyword>
<dbReference type="InterPro" id="IPR050222">
    <property type="entry name" value="MATE_MdtK"/>
</dbReference>
<feature type="transmembrane region" description="Helical" evidence="7">
    <location>
        <begin position="369"/>
        <end position="390"/>
    </location>
</feature>